<dbReference type="InterPro" id="IPR001764">
    <property type="entry name" value="Glyco_hydro_3_N"/>
</dbReference>
<keyword evidence="6" id="KW-0326">Glycosidase</keyword>
<dbReference type="GO" id="GO:0009251">
    <property type="term" value="P:glucan catabolic process"/>
    <property type="evidence" value="ECO:0007669"/>
    <property type="project" value="TreeGrafter"/>
</dbReference>
<feature type="domain" description="Glycoside hydrolase family 3 N-terminal" evidence="7">
    <location>
        <begin position="141"/>
        <end position="431"/>
    </location>
</feature>
<feature type="domain" description="Glycoside hydrolase family 3 C-terminal" evidence="8">
    <location>
        <begin position="471"/>
        <end position="680"/>
    </location>
</feature>
<dbReference type="InterPro" id="IPR051915">
    <property type="entry name" value="Cellulose_Degrad_GH3"/>
</dbReference>
<evidence type="ECO:0000256" key="3">
    <source>
        <dbReference type="ARBA" id="ARBA00012744"/>
    </source>
</evidence>
<keyword evidence="4" id="KW-0732">Signal</keyword>
<gene>
    <name evidence="9" type="ORF">ESV85_04625</name>
</gene>
<evidence type="ECO:0000313" key="10">
    <source>
        <dbReference type="Proteomes" id="UP000321935"/>
    </source>
</evidence>
<organism evidence="9 10">
    <name type="scientific">Algoriphagus aquimarinus</name>
    <dbReference type="NCBI Taxonomy" id="237018"/>
    <lineage>
        <taxon>Bacteria</taxon>
        <taxon>Pseudomonadati</taxon>
        <taxon>Bacteroidota</taxon>
        <taxon>Cytophagia</taxon>
        <taxon>Cytophagales</taxon>
        <taxon>Cyclobacteriaceae</taxon>
        <taxon>Algoriphagus</taxon>
    </lineage>
</organism>
<protein>
    <recommendedName>
        <fullName evidence="3">beta-glucosidase</fullName>
        <ecNumber evidence="3">3.2.1.21</ecNumber>
    </recommendedName>
</protein>
<dbReference type="SUPFAM" id="SSF51445">
    <property type="entry name" value="(Trans)glycosidases"/>
    <property type="match status" value="1"/>
</dbReference>
<keyword evidence="5 9" id="KW-0378">Hydrolase</keyword>
<dbReference type="PANTHER" id="PTHR30620:SF16">
    <property type="entry name" value="LYSOSOMAL BETA GLUCOSIDASE"/>
    <property type="match status" value="1"/>
</dbReference>
<dbReference type="InterPro" id="IPR036962">
    <property type="entry name" value="Glyco_hydro_3_N_sf"/>
</dbReference>
<dbReference type="EC" id="3.2.1.21" evidence="3"/>
<evidence type="ECO:0000259" key="7">
    <source>
        <dbReference type="Pfam" id="PF00933"/>
    </source>
</evidence>
<dbReference type="InterPro" id="IPR017853">
    <property type="entry name" value="GH"/>
</dbReference>
<dbReference type="PANTHER" id="PTHR30620">
    <property type="entry name" value="PERIPLASMIC BETA-GLUCOSIDASE-RELATED"/>
    <property type="match status" value="1"/>
</dbReference>
<comment type="similarity">
    <text evidence="2">Belongs to the glycosyl hydrolase 3 family.</text>
</comment>
<dbReference type="AlphaFoldDB" id="A0A5C7AX52"/>
<evidence type="ECO:0000259" key="8">
    <source>
        <dbReference type="Pfam" id="PF01915"/>
    </source>
</evidence>
<dbReference type="InterPro" id="IPR036881">
    <property type="entry name" value="Glyco_hydro_3_C_sf"/>
</dbReference>
<dbReference type="Gene3D" id="3.20.20.300">
    <property type="entry name" value="Glycoside hydrolase, family 3, N-terminal domain"/>
    <property type="match status" value="1"/>
</dbReference>
<dbReference type="Pfam" id="PF00933">
    <property type="entry name" value="Glyco_hydro_3"/>
    <property type="match status" value="1"/>
</dbReference>
<evidence type="ECO:0000313" key="9">
    <source>
        <dbReference type="EMBL" id="TXE13268.1"/>
    </source>
</evidence>
<dbReference type="EMBL" id="VORW01000002">
    <property type="protein sequence ID" value="TXE13268.1"/>
    <property type="molecule type" value="Genomic_DNA"/>
</dbReference>
<evidence type="ECO:0000256" key="5">
    <source>
        <dbReference type="ARBA" id="ARBA00022801"/>
    </source>
</evidence>
<dbReference type="GO" id="GO:0008422">
    <property type="term" value="F:beta-glucosidase activity"/>
    <property type="evidence" value="ECO:0007669"/>
    <property type="project" value="UniProtKB-EC"/>
</dbReference>
<comment type="caution">
    <text evidence="9">The sequence shown here is derived from an EMBL/GenBank/DDBJ whole genome shotgun (WGS) entry which is preliminary data.</text>
</comment>
<sequence length="680" mass="74936">MPKSINLILLLLLFIATASMGQGTYKFQPRIEARSVDMIHQDQLEFKDLNKNHKLDIYEDWRQSIDLRIGDLLSQMTLDEKVGMLLINTLNAEEYGRVSEKAVDFIENEKMTRFIFRNSVTQNPVRTGGSGNGFAGVQITPFEAAQFMNSVQEMAESSRLGIPLMFKSNSRNHMEYDARAGINVESGAFSAWPKESGLAATQDLELIADFAKIMAEEWTSIGLRGMYGYMADLSTEPRWYRVHETFTEDSKLASDIISVLVKNLQGETLNSKSVALTIKHFPGGGPQEGGGDPHYDFGKNQAYPANMFDYHVAPFKAAIEAGASSIMAYYGIPVGQPYLPNNVGMAFSKGILTDLLRTKLGFKGYINSDTGIIGDKAWGLEDKSVEEQILIAIEAGTDILSGFNNNQQLLDLVNSGKLPEARVDLSVTRLLKEQFELGLFENPFVDPNRASYLIGNPAFQRKADLAQRKSIVLLQNKDVLPLSTPEEKDSLNVFTMGVNSALFKESAWSGIKAVSGDYDISKGEKMPVPSEDTDYAIIRVHVTNIGGAERRFGGAQPDELNFLGFSDMAKSNSWKITPSLEDIQTVMQKVGPEKTVLSIDFRQPYVLDEASGILNSGVILATFGVSDAAVMDILTGKFKPTGKLPFALANKSEAVITQDPDAPGYPEKDTLFPFGFGLKY</sequence>
<proteinExistence type="inferred from homology"/>
<evidence type="ECO:0000256" key="4">
    <source>
        <dbReference type="ARBA" id="ARBA00022729"/>
    </source>
</evidence>
<dbReference type="OrthoDB" id="9805821at2"/>
<dbReference type="PRINTS" id="PR00133">
    <property type="entry name" value="GLHYDRLASE3"/>
</dbReference>
<evidence type="ECO:0000256" key="2">
    <source>
        <dbReference type="ARBA" id="ARBA00005336"/>
    </source>
</evidence>
<comment type="catalytic activity">
    <reaction evidence="1">
        <text>Hydrolysis of terminal, non-reducing beta-D-glucosyl residues with release of beta-D-glucose.</text>
        <dbReference type="EC" id="3.2.1.21"/>
    </reaction>
</comment>
<dbReference type="Pfam" id="PF01915">
    <property type="entry name" value="Glyco_hydro_3_C"/>
    <property type="match status" value="1"/>
</dbReference>
<dbReference type="InterPro" id="IPR002772">
    <property type="entry name" value="Glyco_hydro_3_C"/>
</dbReference>
<dbReference type="Gene3D" id="3.40.50.1700">
    <property type="entry name" value="Glycoside hydrolase family 3 C-terminal domain"/>
    <property type="match status" value="1"/>
</dbReference>
<evidence type="ECO:0000256" key="6">
    <source>
        <dbReference type="ARBA" id="ARBA00023295"/>
    </source>
</evidence>
<dbReference type="Proteomes" id="UP000321935">
    <property type="component" value="Unassembled WGS sequence"/>
</dbReference>
<dbReference type="RefSeq" id="WP_146915222.1">
    <property type="nucleotide sequence ID" value="NZ_VORW01000002.1"/>
</dbReference>
<name>A0A5C7AX52_9BACT</name>
<accession>A0A5C7AX52</accession>
<evidence type="ECO:0000256" key="1">
    <source>
        <dbReference type="ARBA" id="ARBA00000448"/>
    </source>
</evidence>
<dbReference type="SUPFAM" id="SSF52279">
    <property type="entry name" value="Beta-D-glucan exohydrolase, C-terminal domain"/>
    <property type="match status" value="1"/>
</dbReference>
<reference evidence="9 10" key="1">
    <citation type="submission" date="2019-08" db="EMBL/GenBank/DDBJ databases">
        <title>Genomes sequence of Algoriphagus aquimarinus ACAM450.</title>
        <authorList>
            <person name="Bowman J.P."/>
        </authorList>
    </citation>
    <scope>NUCLEOTIDE SEQUENCE [LARGE SCALE GENOMIC DNA]</scope>
    <source>
        <strain evidence="9 10">ACAM 450</strain>
    </source>
</reference>